<name>A0A2Y9D4L8_STOCA</name>
<keyword evidence="1" id="KW-0472">Membrane</keyword>
<keyword evidence="2" id="KW-0732">Signal</keyword>
<evidence type="ECO:0000313" key="3">
    <source>
        <dbReference type="EnsemblMetazoa" id="SCAU016920-PA"/>
    </source>
</evidence>
<feature type="transmembrane region" description="Helical" evidence="1">
    <location>
        <begin position="378"/>
        <end position="400"/>
    </location>
</feature>
<dbReference type="Proteomes" id="UP000095300">
    <property type="component" value="Unassembled WGS sequence"/>
</dbReference>
<dbReference type="VEuPathDB" id="VectorBase:SCAU016920"/>
<evidence type="ECO:0000313" key="4">
    <source>
        <dbReference type="Proteomes" id="UP000095300"/>
    </source>
</evidence>
<keyword evidence="1" id="KW-0812">Transmembrane</keyword>
<feature type="chain" id="PRO_5016133194" evidence="2">
    <location>
        <begin position="19"/>
        <end position="601"/>
    </location>
</feature>
<feature type="transmembrane region" description="Helical" evidence="1">
    <location>
        <begin position="567"/>
        <end position="591"/>
    </location>
</feature>
<reference evidence="3" key="1">
    <citation type="submission" date="2020-05" db="UniProtKB">
        <authorList>
            <consortium name="EnsemblMetazoa"/>
        </authorList>
    </citation>
    <scope>IDENTIFICATION</scope>
    <source>
        <strain evidence="3">USDA</strain>
    </source>
</reference>
<protein>
    <submittedName>
        <fullName evidence="3">Uncharacterized protein</fullName>
    </submittedName>
</protein>
<sequence>MQHLQRLLLLLLIGGVHHSKQGSKTDFPSNDYHTTNGFISTLLADIYRESPYNTIVLFISHPEEVFTQDITKINFPKMIMGKGHTGNLKQSFNSEIISIIVMPRRWEPELFKSLEDSLNFMWQTKILIIVEWNETPLGNLFKENILRASQKLRMTKLLLAFIATKEGKINSLYHLNPYPRYHWVLRTHVLEAFYPQYWRNMHQKSIIIFVEQSMPRVFLFLDSQGKLQMSGTWARLILLFAERFNGSLEMYNTPVLDKSTFYTRIAALMEQNLIDIPITFDSGNDGKWHLNSAPIEVIVASLMVPCPIPFNTRELYAMLLNFQFFSFIAISSLIFSTMHSLIEWIFAGLLDVWSFAINDKALPSVLGQSFIASKTPNLSLKLLYLLMFLNGLGISVEFVVRMRTLFTTPPYHKPIDSYDELNKSPLLSLATESIYTEPIYPIKNLVITNNSTFFQELRQSFNTSYGYYMTSSVWQTFKRQQQGLTDKIFCLYDNLTIKSSFSFAIRLQKDSEYKEPLDYLIHRVHELGLMDAWQTSTFSDMLKTKEISLLRSTASNRGPKVLMVEDLCSLWTIAATGWALSGFVFLMELAIGHRRQNLSID</sequence>
<feature type="signal peptide" evidence="2">
    <location>
        <begin position="1"/>
        <end position="18"/>
    </location>
</feature>
<dbReference type="EnsemblMetazoa" id="SCAU016920-RA">
    <property type="protein sequence ID" value="SCAU016920-PA"/>
    <property type="gene ID" value="SCAU016920"/>
</dbReference>
<dbReference type="SUPFAM" id="SSF53850">
    <property type="entry name" value="Periplasmic binding protein-like II"/>
    <property type="match status" value="1"/>
</dbReference>
<evidence type="ECO:0000256" key="1">
    <source>
        <dbReference type="SAM" id="Phobius"/>
    </source>
</evidence>
<proteinExistence type="predicted"/>
<accession>A0A2Y9D4L8</accession>
<organism evidence="3 4">
    <name type="scientific">Stomoxys calcitrans</name>
    <name type="common">Stable fly</name>
    <name type="synonym">Conops calcitrans</name>
    <dbReference type="NCBI Taxonomy" id="35570"/>
    <lineage>
        <taxon>Eukaryota</taxon>
        <taxon>Metazoa</taxon>
        <taxon>Ecdysozoa</taxon>
        <taxon>Arthropoda</taxon>
        <taxon>Hexapoda</taxon>
        <taxon>Insecta</taxon>
        <taxon>Pterygota</taxon>
        <taxon>Neoptera</taxon>
        <taxon>Endopterygota</taxon>
        <taxon>Diptera</taxon>
        <taxon>Brachycera</taxon>
        <taxon>Muscomorpha</taxon>
        <taxon>Muscoidea</taxon>
        <taxon>Muscidae</taxon>
        <taxon>Stomoxys</taxon>
    </lineage>
</organism>
<keyword evidence="4" id="KW-1185">Reference proteome</keyword>
<keyword evidence="1" id="KW-1133">Transmembrane helix</keyword>
<evidence type="ECO:0000256" key="2">
    <source>
        <dbReference type="SAM" id="SignalP"/>
    </source>
</evidence>
<dbReference type="AlphaFoldDB" id="A0A2Y9D4L8"/>